<name>A0A918XTW7_9PROT</name>
<evidence type="ECO:0000259" key="8">
    <source>
        <dbReference type="Pfam" id="PF04290"/>
    </source>
</evidence>
<organism evidence="9 10">
    <name type="scientific">Thalassobaculum fulvum</name>
    <dbReference type="NCBI Taxonomy" id="1633335"/>
    <lineage>
        <taxon>Bacteria</taxon>
        <taxon>Pseudomonadati</taxon>
        <taxon>Pseudomonadota</taxon>
        <taxon>Alphaproteobacteria</taxon>
        <taxon>Rhodospirillales</taxon>
        <taxon>Thalassobaculaceae</taxon>
        <taxon>Thalassobaculum</taxon>
    </lineage>
</organism>
<evidence type="ECO:0000256" key="7">
    <source>
        <dbReference type="RuleBase" id="RU369079"/>
    </source>
</evidence>
<evidence type="ECO:0000256" key="5">
    <source>
        <dbReference type="ARBA" id="ARBA00022989"/>
    </source>
</evidence>
<dbReference type="EMBL" id="BMZS01000008">
    <property type="protein sequence ID" value="GHD55828.1"/>
    <property type="molecule type" value="Genomic_DNA"/>
</dbReference>
<comment type="similarity">
    <text evidence="7">Belongs to the TRAP transporter small permease family.</text>
</comment>
<reference evidence="9" key="2">
    <citation type="submission" date="2020-09" db="EMBL/GenBank/DDBJ databases">
        <authorList>
            <person name="Sun Q."/>
            <person name="Kim S."/>
        </authorList>
    </citation>
    <scope>NUCLEOTIDE SEQUENCE</scope>
    <source>
        <strain evidence="9">KCTC 42651</strain>
    </source>
</reference>
<accession>A0A918XTW7</accession>
<comment type="subunit">
    <text evidence="7">The complex comprises the extracytoplasmic solute receptor protein and the two transmembrane proteins.</text>
</comment>
<gene>
    <name evidence="9" type="ORF">GCM10017083_35210</name>
</gene>
<proteinExistence type="inferred from homology"/>
<feature type="transmembrane region" description="Helical" evidence="7">
    <location>
        <begin position="154"/>
        <end position="173"/>
    </location>
</feature>
<evidence type="ECO:0000256" key="1">
    <source>
        <dbReference type="ARBA" id="ARBA00004651"/>
    </source>
</evidence>
<keyword evidence="5 7" id="KW-1133">Transmembrane helix</keyword>
<feature type="transmembrane region" description="Helical" evidence="7">
    <location>
        <begin position="107"/>
        <end position="127"/>
    </location>
</feature>
<dbReference type="Proteomes" id="UP000630353">
    <property type="component" value="Unassembled WGS sequence"/>
</dbReference>
<evidence type="ECO:0000313" key="10">
    <source>
        <dbReference type="Proteomes" id="UP000630353"/>
    </source>
</evidence>
<dbReference type="Pfam" id="PF04290">
    <property type="entry name" value="DctQ"/>
    <property type="match status" value="1"/>
</dbReference>
<protein>
    <recommendedName>
        <fullName evidence="7">TRAP transporter small permease protein</fullName>
    </recommendedName>
</protein>
<feature type="domain" description="Tripartite ATP-independent periplasmic transporters DctQ component" evidence="8">
    <location>
        <begin position="43"/>
        <end position="180"/>
    </location>
</feature>
<dbReference type="InterPro" id="IPR055348">
    <property type="entry name" value="DctQ"/>
</dbReference>
<keyword evidence="10" id="KW-1185">Reference proteome</keyword>
<keyword evidence="4 7" id="KW-0812">Transmembrane</keyword>
<dbReference type="GO" id="GO:0022857">
    <property type="term" value="F:transmembrane transporter activity"/>
    <property type="evidence" value="ECO:0007669"/>
    <property type="project" value="UniProtKB-UniRule"/>
</dbReference>
<comment type="caution">
    <text evidence="9">The sequence shown here is derived from an EMBL/GenBank/DDBJ whole genome shotgun (WGS) entry which is preliminary data.</text>
</comment>
<evidence type="ECO:0000256" key="2">
    <source>
        <dbReference type="ARBA" id="ARBA00022448"/>
    </source>
</evidence>
<comment type="subcellular location">
    <subcellularLocation>
        <location evidence="7">Cell inner membrane</location>
        <topology evidence="7">Multi-pass membrane protein</topology>
    </subcellularLocation>
    <subcellularLocation>
        <location evidence="1">Cell membrane</location>
        <topology evidence="1">Multi-pass membrane protein</topology>
    </subcellularLocation>
</comment>
<comment type="function">
    <text evidence="7">Part of the tripartite ATP-independent periplasmic (TRAP) transport system.</text>
</comment>
<feature type="transmembrane region" description="Helical" evidence="7">
    <location>
        <begin position="27"/>
        <end position="47"/>
    </location>
</feature>
<keyword evidence="6 7" id="KW-0472">Membrane</keyword>
<evidence type="ECO:0000313" key="9">
    <source>
        <dbReference type="EMBL" id="GHD55828.1"/>
    </source>
</evidence>
<evidence type="ECO:0000256" key="4">
    <source>
        <dbReference type="ARBA" id="ARBA00022692"/>
    </source>
</evidence>
<dbReference type="GO" id="GO:0005886">
    <property type="term" value="C:plasma membrane"/>
    <property type="evidence" value="ECO:0007669"/>
    <property type="project" value="UniProtKB-SubCell"/>
</dbReference>
<dbReference type="AlphaFoldDB" id="A0A918XTW7"/>
<keyword evidence="3" id="KW-1003">Cell membrane</keyword>
<feature type="transmembrane region" description="Helical" evidence="7">
    <location>
        <begin position="67"/>
        <end position="86"/>
    </location>
</feature>
<evidence type="ECO:0000256" key="3">
    <source>
        <dbReference type="ARBA" id="ARBA00022475"/>
    </source>
</evidence>
<evidence type="ECO:0000256" key="6">
    <source>
        <dbReference type="ARBA" id="ARBA00023136"/>
    </source>
</evidence>
<dbReference type="RefSeq" id="WP_189992014.1">
    <property type="nucleotide sequence ID" value="NZ_BMZS01000008.1"/>
</dbReference>
<keyword evidence="7" id="KW-0997">Cell inner membrane</keyword>
<keyword evidence="2 7" id="KW-0813">Transport</keyword>
<reference evidence="9" key="1">
    <citation type="journal article" date="2014" name="Int. J. Syst. Evol. Microbiol.">
        <title>Complete genome sequence of Corynebacterium casei LMG S-19264T (=DSM 44701T), isolated from a smear-ripened cheese.</title>
        <authorList>
            <consortium name="US DOE Joint Genome Institute (JGI-PGF)"/>
            <person name="Walter F."/>
            <person name="Albersmeier A."/>
            <person name="Kalinowski J."/>
            <person name="Ruckert C."/>
        </authorList>
    </citation>
    <scope>NUCLEOTIDE SEQUENCE</scope>
    <source>
        <strain evidence="9">KCTC 42651</strain>
    </source>
</reference>
<sequence>MQERHETPGARQDGGHRPGIVHRLWRWAVDGLAALGTLLIGVLMLLICADILARNLMGSSLPLISELGALTLVMIVYLQLAATVRADRLPRTEIFIFALQSSHPRAAALLNAAFDLAGGVMVGLIAWSTVRILEKDLASFEFIGVPGIATVPTWPFRALILVGVTVAAVEFLVRTVTALRSAGAGGRA</sequence>